<evidence type="ECO:0000256" key="3">
    <source>
        <dbReference type="ARBA" id="ARBA00022989"/>
    </source>
</evidence>
<dbReference type="InterPro" id="IPR044839">
    <property type="entry name" value="NDR1-like"/>
</dbReference>
<protein>
    <recommendedName>
        <fullName evidence="7">Late embryogenesis abundant protein LEA-2 subgroup domain-containing protein</fullName>
    </recommendedName>
</protein>
<keyword evidence="2 6" id="KW-0812">Transmembrane</keyword>
<keyword evidence="4 6" id="KW-0472">Membrane</keyword>
<feature type="region of interest" description="Disordered" evidence="5">
    <location>
        <begin position="1"/>
        <end position="59"/>
    </location>
</feature>
<evidence type="ECO:0000256" key="6">
    <source>
        <dbReference type="SAM" id="Phobius"/>
    </source>
</evidence>
<dbReference type="Gene3D" id="2.60.40.1820">
    <property type="match status" value="1"/>
</dbReference>
<dbReference type="OrthoDB" id="1917746at2759"/>
<comment type="caution">
    <text evidence="8">The sequence shown here is derived from an EMBL/GenBank/DDBJ whole genome shotgun (WGS) entry which is preliminary data.</text>
</comment>
<evidence type="ECO:0000256" key="5">
    <source>
        <dbReference type="SAM" id="MobiDB-lite"/>
    </source>
</evidence>
<dbReference type="GO" id="GO:0098542">
    <property type="term" value="P:defense response to other organism"/>
    <property type="evidence" value="ECO:0007669"/>
    <property type="project" value="InterPro"/>
</dbReference>
<comment type="subcellular location">
    <subcellularLocation>
        <location evidence="1">Membrane</location>
        <topology evidence="1">Single-pass membrane protein</topology>
    </subcellularLocation>
</comment>
<evidence type="ECO:0000313" key="8">
    <source>
        <dbReference type="EMBL" id="MQL68168.1"/>
    </source>
</evidence>
<dbReference type="Pfam" id="PF03168">
    <property type="entry name" value="LEA_2"/>
    <property type="match status" value="1"/>
</dbReference>
<dbReference type="EMBL" id="NMUH01000009">
    <property type="protein sequence ID" value="MQL68168.1"/>
    <property type="molecule type" value="Genomic_DNA"/>
</dbReference>
<dbReference type="Proteomes" id="UP000652761">
    <property type="component" value="Unassembled WGS sequence"/>
</dbReference>
<evidence type="ECO:0000256" key="4">
    <source>
        <dbReference type="ARBA" id="ARBA00023136"/>
    </source>
</evidence>
<proteinExistence type="predicted"/>
<accession>A0A843T7W5</accession>
<organism evidence="8 9">
    <name type="scientific">Colocasia esculenta</name>
    <name type="common">Wild taro</name>
    <name type="synonym">Arum esculentum</name>
    <dbReference type="NCBI Taxonomy" id="4460"/>
    <lineage>
        <taxon>Eukaryota</taxon>
        <taxon>Viridiplantae</taxon>
        <taxon>Streptophyta</taxon>
        <taxon>Embryophyta</taxon>
        <taxon>Tracheophyta</taxon>
        <taxon>Spermatophyta</taxon>
        <taxon>Magnoliopsida</taxon>
        <taxon>Liliopsida</taxon>
        <taxon>Araceae</taxon>
        <taxon>Aroideae</taxon>
        <taxon>Colocasieae</taxon>
        <taxon>Colocasia</taxon>
    </lineage>
</organism>
<feature type="compositionally biased region" description="Basic and acidic residues" evidence="5">
    <location>
        <begin position="1"/>
        <end position="11"/>
    </location>
</feature>
<feature type="transmembrane region" description="Helical" evidence="6">
    <location>
        <begin position="66"/>
        <end position="92"/>
    </location>
</feature>
<sequence>MAEQQKIHPMDVEAAASPTAPLAPREVLGSEKGDPAQHPPQPPRRTIPVSHSRPPKRRGGRCCCRCLCWTGCLLLLLIILIAVSAGVLYLVFQPKAPKYSVDRLRISALTVDPANLNVSATFDVTVTATNPNKKIGIYYEDGSHLSVWYSGTSLCSGSFPAFYQGHRNTTVVNVELSGQTQVGSDLLTALQAAATQQTGSVPLQFKGDVPVRVKFGLLKLRKVRFLVNCDLVVNSLNVNSQISIRTSSCRFKLRRYILQRYMDITCTTQSTSTAKEKYYKTYSAIELAAS</sequence>
<gene>
    <name evidence="8" type="ORF">Taro_000491</name>
</gene>
<dbReference type="GO" id="GO:0005886">
    <property type="term" value="C:plasma membrane"/>
    <property type="evidence" value="ECO:0007669"/>
    <property type="project" value="TreeGrafter"/>
</dbReference>
<feature type="domain" description="Late embryogenesis abundant protein LEA-2 subgroup" evidence="7">
    <location>
        <begin position="125"/>
        <end position="229"/>
    </location>
</feature>
<evidence type="ECO:0000256" key="1">
    <source>
        <dbReference type="ARBA" id="ARBA00004167"/>
    </source>
</evidence>
<dbReference type="PANTHER" id="PTHR31234">
    <property type="entry name" value="LATE EMBRYOGENESIS ABUNDANT (LEA) HYDROXYPROLINE-RICH GLYCOPROTEIN FAMILY"/>
    <property type="match status" value="1"/>
</dbReference>
<dbReference type="InterPro" id="IPR004864">
    <property type="entry name" value="LEA_2"/>
</dbReference>
<dbReference type="AlphaFoldDB" id="A0A843T7W5"/>
<name>A0A843T7W5_COLES</name>
<evidence type="ECO:0000259" key="7">
    <source>
        <dbReference type="Pfam" id="PF03168"/>
    </source>
</evidence>
<evidence type="ECO:0000313" key="9">
    <source>
        <dbReference type="Proteomes" id="UP000652761"/>
    </source>
</evidence>
<evidence type="ECO:0000256" key="2">
    <source>
        <dbReference type="ARBA" id="ARBA00022692"/>
    </source>
</evidence>
<keyword evidence="9" id="KW-1185">Reference proteome</keyword>
<dbReference type="PANTHER" id="PTHR31234:SF72">
    <property type="entry name" value="NDR1_HIN1-LIKE PROTEIN 6"/>
    <property type="match status" value="1"/>
</dbReference>
<reference evidence="8" key="1">
    <citation type="submission" date="2017-07" db="EMBL/GenBank/DDBJ databases">
        <title>Taro Niue Genome Assembly and Annotation.</title>
        <authorList>
            <person name="Atibalentja N."/>
            <person name="Keating K."/>
            <person name="Fields C.J."/>
        </authorList>
    </citation>
    <scope>NUCLEOTIDE SEQUENCE</scope>
    <source>
        <strain evidence="8">Niue_2</strain>
        <tissue evidence="8">Leaf</tissue>
    </source>
</reference>
<keyword evidence="3 6" id="KW-1133">Transmembrane helix</keyword>